<evidence type="ECO:0000256" key="1">
    <source>
        <dbReference type="ARBA" id="ARBA00022603"/>
    </source>
</evidence>
<dbReference type="Pfam" id="PF04072">
    <property type="entry name" value="LCM"/>
    <property type="match status" value="1"/>
</dbReference>
<dbReference type="PATRIC" id="fig|66851.6.peg.573"/>
<evidence type="ECO:0000313" key="4">
    <source>
        <dbReference type="Proteomes" id="UP000077428"/>
    </source>
</evidence>
<dbReference type="PANTHER" id="PTHR43619:SF2">
    <property type="entry name" value="S-ADENOSYL-L-METHIONINE-DEPENDENT METHYLTRANSFERASES SUPERFAMILY PROTEIN"/>
    <property type="match status" value="1"/>
</dbReference>
<dbReference type="Proteomes" id="UP000077428">
    <property type="component" value="Unassembled WGS sequence"/>
</dbReference>
<dbReference type="SUPFAM" id="SSF53335">
    <property type="entry name" value="S-adenosyl-L-methionine-dependent methyltransferases"/>
    <property type="match status" value="1"/>
</dbReference>
<dbReference type="GO" id="GO:0008168">
    <property type="term" value="F:methyltransferase activity"/>
    <property type="evidence" value="ECO:0007669"/>
    <property type="project" value="UniProtKB-KW"/>
</dbReference>
<keyword evidence="1 3" id="KW-0489">Methyltransferase</keyword>
<dbReference type="EMBL" id="LWMU01000048">
    <property type="protein sequence ID" value="KZX13600.1"/>
    <property type="molecule type" value="Genomic_DNA"/>
</dbReference>
<reference evidence="4" key="1">
    <citation type="journal article" date="2016" name="Genome Announc.">
        <title>Draft Genome Sequences of Methanobrevibacter curvatus DSM11111, Methanobrevibacter cuticularis DSM11139, Methanobrevibacter filiformis DSM11501, and Methanobrevibacter oralis DSM7256.</title>
        <authorList>
            <person name="Poehlein A."/>
            <person name="Seedorf H."/>
        </authorList>
    </citation>
    <scope>NUCLEOTIDE SEQUENCE [LARGE SCALE GENOMIC DNA]</scope>
    <source>
        <strain evidence="4">DSM 7256 / JCM 30027 / ZR</strain>
    </source>
</reference>
<dbReference type="Gene3D" id="3.40.50.150">
    <property type="entry name" value="Vaccinia Virus protein VP39"/>
    <property type="match status" value="1"/>
</dbReference>
<dbReference type="InterPro" id="IPR016874">
    <property type="entry name" value="TcmP-like"/>
</dbReference>
<dbReference type="InterPro" id="IPR007213">
    <property type="entry name" value="Ppm1/Ppm2/Tcmp"/>
</dbReference>
<dbReference type="GO" id="GO:0032259">
    <property type="term" value="P:methylation"/>
    <property type="evidence" value="ECO:0007669"/>
    <property type="project" value="UniProtKB-KW"/>
</dbReference>
<accession>A0A162FQH0</accession>
<gene>
    <name evidence="3" type="ORF">MBORA_05100</name>
</gene>
<proteinExistence type="predicted"/>
<sequence>MKERVDLSGVSETMLVPLYSRALENNRENPAFYDKTAIEIINNLDYDFAERFKESKNKMNFWGCAARTIILDDEVSKYIKNNPECSVINLACGLDDRFSRVDNGKIKWYNIDFENVISLRNKLIDNHDRVLNISSSALDFNWIDKIENKDNVLIIAEGFLMYLSEEKVKKLFFKISESFGKVELLIELMTPWMVKNQKNHDTVRQTGAVFKWGIKESRDFEDLCPMFKMTGDYNLTNVMKRYSPIFITLISPFLKSRNNRIGKFKKIN</sequence>
<organism evidence="3 4">
    <name type="scientific">Methanobrevibacter oralis</name>
    <dbReference type="NCBI Taxonomy" id="66851"/>
    <lineage>
        <taxon>Archaea</taxon>
        <taxon>Methanobacteriati</taxon>
        <taxon>Methanobacteriota</taxon>
        <taxon>Methanomada group</taxon>
        <taxon>Methanobacteria</taxon>
        <taxon>Methanobacteriales</taxon>
        <taxon>Methanobacteriaceae</taxon>
        <taxon>Methanobrevibacter</taxon>
    </lineage>
</organism>
<dbReference type="OrthoDB" id="147511at2157"/>
<dbReference type="PIRSF" id="PIRSF028177">
    <property type="entry name" value="Polyketide_synth_Omtfrase_TcmP"/>
    <property type="match status" value="1"/>
</dbReference>
<keyword evidence="2" id="KW-0808">Transferase</keyword>
<dbReference type="InterPro" id="IPR029063">
    <property type="entry name" value="SAM-dependent_MTases_sf"/>
</dbReference>
<comment type="caution">
    <text evidence="3">The sequence shown here is derived from an EMBL/GenBank/DDBJ whole genome shotgun (WGS) entry which is preliminary data.</text>
</comment>
<protein>
    <submittedName>
        <fullName evidence="3">Leucine carboxyl methyltransferase</fullName>
    </submittedName>
</protein>
<dbReference type="PANTHER" id="PTHR43619">
    <property type="entry name" value="S-ADENOSYL-L-METHIONINE-DEPENDENT METHYLTRANSFERASE YKTD-RELATED"/>
    <property type="match status" value="1"/>
</dbReference>
<dbReference type="STRING" id="66851.MBORA_05100"/>
<evidence type="ECO:0000256" key="2">
    <source>
        <dbReference type="ARBA" id="ARBA00022679"/>
    </source>
</evidence>
<dbReference type="AlphaFoldDB" id="A0A162FQH0"/>
<evidence type="ECO:0000313" key="3">
    <source>
        <dbReference type="EMBL" id="KZX13600.1"/>
    </source>
</evidence>
<keyword evidence="4" id="KW-1185">Reference proteome</keyword>
<dbReference type="RefSeq" id="WP_063720192.1">
    <property type="nucleotide sequence ID" value="NZ_LT985168.1"/>
</dbReference>
<name>A0A162FQH0_METOA</name>